<keyword evidence="1" id="KW-1133">Transmembrane helix</keyword>
<feature type="transmembrane region" description="Helical" evidence="1">
    <location>
        <begin position="36"/>
        <end position="56"/>
    </location>
</feature>
<keyword evidence="1" id="KW-0812">Transmembrane</keyword>
<proteinExistence type="predicted"/>
<evidence type="ECO:0008006" key="4">
    <source>
        <dbReference type="Google" id="ProtNLM"/>
    </source>
</evidence>
<name>A0ABR7ZUP0_9CYAN</name>
<sequence length="116" mass="12622">MQLFYDAIACGLLAALTWMGLVWMSPNRPIQSGQAWVQGVSTVATTNIVTWVLLVTLNLRSLPIWAIVFLLINIAIAGFLFPLYKGIQIPKLWALLIHPLVIAIITVLLSGAVGAI</sequence>
<comment type="caution">
    <text evidence="2">The sequence shown here is derived from an EMBL/GenBank/DDBJ whole genome shotgun (WGS) entry which is preliminary data.</text>
</comment>
<dbReference type="RefSeq" id="WP_190402384.1">
    <property type="nucleotide sequence ID" value="NZ_JACJQB010000006.1"/>
</dbReference>
<protein>
    <recommendedName>
        <fullName evidence="4">DUF1761 domain-containing protein</fullName>
    </recommendedName>
</protein>
<feature type="transmembrane region" description="Helical" evidence="1">
    <location>
        <begin position="93"/>
        <end position="115"/>
    </location>
</feature>
<keyword evidence="3" id="KW-1185">Reference proteome</keyword>
<evidence type="ECO:0000313" key="3">
    <source>
        <dbReference type="Proteomes" id="UP000642094"/>
    </source>
</evidence>
<gene>
    <name evidence="2" type="ORF">H6F41_05000</name>
</gene>
<dbReference type="EMBL" id="JACJQB010000006">
    <property type="protein sequence ID" value="MBD2187502.1"/>
    <property type="molecule type" value="Genomic_DNA"/>
</dbReference>
<feature type="transmembrane region" description="Helical" evidence="1">
    <location>
        <begin position="6"/>
        <end position="24"/>
    </location>
</feature>
<organism evidence="2 3">
    <name type="scientific">Pseudanabaena mucicola FACHB-723</name>
    <dbReference type="NCBI Taxonomy" id="2692860"/>
    <lineage>
        <taxon>Bacteria</taxon>
        <taxon>Bacillati</taxon>
        <taxon>Cyanobacteriota</taxon>
        <taxon>Cyanophyceae</taxon>
        <taxon>Pseudanabaenales</taxon>
        <taxon>Pseudanabaenaceae</taxon>
        <taxon>Pseudanabaena</taxon>
    </lineage>
</organism>
<dbReference type="Proteomes" id="UP000642094">
    <property type="component" value="Unassembled WGS sequence"/>
</dbReference>
<accession>A0ABR7ZUP0</accession>
<reference evidence="2 3" key="1">
    <citation type="journal article" date="2020" name="ISME J.">
        <title>Comparative genomics reveals insights into cyanobacterial evolution and habitat adaptation.</title>
        <authorList>
            <person name="Chen M.Y."/>
            <person name="Teng W.K."/>
            <person name="Zhao L."/>
            <person name="Hu C.X."/>
            <person name="Zhou Y.K."/>
            <person name="Han B.P."/>
            <person name="Song L.R."/>
            <person name="Shu W.S."/>
        </authorList>
    </citation>
    <scope>NUCLEOTIDE SEQUENCE [LARGE SCALE GENOMIC DNA]</scope>
    <source>
        <strain evidence="2 3">FACHB-723</strain>
    </source>
</reference>
<feature type="transmembrane region" description="Helical" evidence="1">
    <location>
        <begin position="62"/>
        <end position="81"/>
    </location>
</feature>
<evidence type="ECO:0000256" key="1">
    <source>
        <dbReference type="SAM" id="Phobius"/>
    </source>
</evidence>
<evidence type="ECO:0000313" key="2">
    <source>
        <dbReference type="EMBL" id="MBD2187502.1"/>
    </source>
</evidence>
<keyword evidence="1" id="KW-0472">Membrane</keyword>